<dbReference type="InterPro" id="IPR016980">
    <property type="entry name" value="S-AdoMet-dep_MeTrfase_Alr7345"/>
</dbReference>
<organism evidence="3 4">
    <name type="scientific">Chondromyces crocatus</name>
    <dbReference type="NCBI Taxonomy" id="52"/>
    <lineage>
        <taxon>Bacteria</taxon>
        <taxon>Pseudomonadati</taxon>
        <taxon>Myxococcota</taxon>
        <taxon>Polyangia</taxon>
        <taxon>Polyangiales</taxon>
        <taxon>Polyangiaceae</taxon>
        <taxon>Chondromyces</taxon>
    </lineage>
</organism>
<keyword evidence="3" id="KW-0489">Methyltransferase</keyword>
<dbReference type="Pfam" id="PF01135">
    <property type="entry name" value="PCMT"/>
    <property type="match status" value="1"/>
</dbReference>
<dbReference type="GO" id="GO:0032259">
    <property type="term" value="P:methylation"/>
    <property type="evidence" value="ECO:0007669"/>
    <property type="project" value="UniProtKB-KW"/>
</dbReference>
<dbReference type="OrthoDB" id="9342567at2"/>
<keyword evidence="4" id="KW-1185">Reference proteome</keyword>
<dbReference type="InterPro" id="IPR029063">
    <property type="entry name" value="SAM-dependent_MTases_sf"/>
</dbReference>
<dbReference type="KEGG" id="ccro:CMC5_050930"/>
<dbReference type="Gene3D" id="3.40.50.150">
    <property type="entry name" value="Vaccinia Virus protein VP39"/>
    <property type="match status" value="1"/>
</dbReference>
<dbReference type="CDD" id="cd02440">
    <property type="entry name" value="AdoMet_MTases"/>
    <property type="match status" value="1"/>
</dbReference>
<evidence type="ECO:0000313" key="4">
    <source>
        <dbReference type="Proteomes" id="UP000067626"/>
    </source>
</evidence>
<feature type="compositionally biased region" description="Low complexity" evidence="1">
    <location>
        <begin position="32"/>
        <end position="54"/>
    </location>
</feature>
<dbReference type="AlphaFoldDB" id="A0A0K1EJ86"/>
<keyword evidence="2" id="KW-0732">Signal</keyword>
<evidence type="ECO:0000313" key="3">
    <source>
        <dbReference type="EMBL" id="AKT40936.1"/>
    </source>
</evidence>
<dbReference type="PROSITE" id="PS51257">
    <property type="entry name" value="PROKAR_LIPOPROTEIN"/>
    <property type="match status" value="1"/>
</dbReference>
<dbReference type="EMBL" id="CP012159">
    <property type="protein sequence ID" value="AKT40936.1"/>
    <property type="molecule type" value="Genomic_DNA"/>
</dbReference>
<sequence>MRVPRHFLAALLTTAITTIAACTPTGRPEPPLVDAAPPATTTTAEPTVSTPATAPARVEQVTITPAVRAAVDAADRSATDRALDPGRHPAETLSFLGITPSAKVAELGAGGGYTAELLARIVGPSGTVYGQNSAFILERFAEAPWSERLTKPLMKPVVRVDRPFDDPLPPEAKELDAVLMLFFYHDTFWMGVDRDAMNRAVFRALKPGGVYGILDHSGRPGTGTSEVKTLHRIEEQVVREEIERAGFKLAAEATFLRNPDDPRDWNASPSAAGEKRGQSDRFVLKFVKP</sequence>
<dbReference type="RefSeq" id="WP_050432799.1">
    <property type="nucleotide sequence ID" value="NZ_CP012159.1"/>
</dbReference>
<dbReference type="GO" id="GO:0008168">
    <property type="term" value="F:methyltransferase activity"/>
    <property type="evidence" value="ECO:0007669"/>
    <property type="project" value="UniProtKB-KW"/>
</dbReference>
<keyword evidence="3" id="KW-0808">Transferase</keyword>
<feature type="region of interest" description="Disordered" evidence="1">
    <location>
        <begin position="23"/>
        <end position="54"/>
    </location>
</feature>
<gene>
    <name evidence="3" type="ORF">CMC5_050930</name>
</gene>
<feature type="signal peptide" evidence="2">
    <location>
        <begin position="1"/>
        <end position="20"/>
    </location>
</feature>
<protein>
    <submittedName>
        <fullName evidence="3">Methyltransferase</fullName>
        <ecNumber evidence="3">2.1.1.-</ecNumber>
    </submittedName>
</protein>
<dbReference type="STRING" id="52.CMC5_050930"/>
<proteinExistence type="predicted"/>
<accession>A0A0K1EJ86</accession>
<dbReference type="SUPFAM" id="SSF53335">
    <property type="entry name" value="S-adenosyl-L-methionine-dependent methyltransferases"/>
    <property type="match status" value="1"/>
</dbReference>
<dbReference type="PIRSF" id="PIRSF031679">
    <property type="entry name" value="Mtase_Alr7345_prd"/>
    <property type="match status" value="1"/>
</dbReference>
<name>A0A0K1EJ86_CHOCO</name>
<feature type="region of interest" description="Disordered" evidence="1">
    <location>
        <begin position="257"/>
        <end position="280"/>
    </location>
</feature>
<reference evidence="3 4" key="1">
    <citation type="submission" date="2015-07" db="EMBL/GenBank/DDBJ databases">
        <title>Genome analysis of myxobacterium Chondromyces crocatus Cm c5 reveals a high potential for natural compound synthesis and the genetic basis for the loss of fruiting body formation.</title>
        <authorList>
            <person name="Zaburannyi N."/>
            <person name="Bunk B."/>
            <person name="Maier J."/>
            <person name="Overmann J."/>
            <person name="Mueller R."/>
        </authorList>
    </citation>
    <scope>NUCLEOTIDE SEQUENCE [LARGE SCALE GENOMIC DNA]</scope>
    <source>
        <strain evidence="3 4">Cm c5</strain>
    </source>
</reference>
<dbReference type="EC" id="2.1.1.-" evidence="3"/>
<evidence type="ECO:0000256" key="2">
    <source>
        <dbReference type="SAM" id="SignalP"/>
    </source>
</evidence>
<feature type="chain" id="PRO_5005459541" evidence="2">
    <location>
        <begin position="21"/>
        <end position="289"/>
    </location>
</feature>
<evidence type="ECO:0000256" key="1">
    <source>
        <dbReference type="SAM" id="MobiDB-lite"/>
    </source>
</evidence>
<dbReference type="Proteomes" id="UP000067626">
    <property type="component" value="Chromosome"/>
</dbReference>